<proteinExistence type="predicted"/>
<dbReference type="InParanoid" id="A0A1X7T6H1"/>
<dbReference type="EnsemblMetazoa" id="Aqu2.1.10087_001">
    <property type="protein sequence ID" value="Aqu2.1.10087_001"/>
    <property type="gene ID" value="Aqu2.1.10087"/>
</dbReference>
<organism evidence="1">
    <name type="scientific">Amphimedon queenslandica</name>
    <name type="common">Sponge</name>
    <dbReference type="NCBI Taxonomy" id="400682"/>
    <lineage>
        <taxon>Eukaryota</taxon>
        <taxon>Metazoa</taxon>
        <taxon>Porifera</taxon>
        <taxon>Demospongiae</taxon>
        <taxon>Heteroscleromorpha</taxon>
        <taxon>Haplosclerida</taxon>
        <taxon>Niphatidae</taxon>
        <taxon>Amphimedon</taxon>
    </lineage>
</organism>
<evidence type="ECO:0000313" key="1">
    <source>
        <dbReference type="EnsemblMetazoa" id="Aqu2.1.10087_001"/>
    </source>
</evidence>
<name>A0A1X7T6H1_AMPQE</name>
<reference evidence="1" key="1">
    <citation type="submission" date="2017-05" db="UniProtKB">
        <authorList>
            <consortium name="EnsemblMetazoa"/>
        </authorList>
    </citation>
    <scope>IDENTIFICATION</scope>
</reference>
<dbReference type="AlphaFoldDB" id="A0A1X7T6H1"/>
<accession>A0A1X7T6H1</accession>
<sequence>MLYLNEILSDTNMTMTTRMMETSHTILTSDIRITVMIINKIFNRINTT</sequence>
<protein>
    <submittedName>
        <fullName evidence="1">Uncharacterized protein</fullName>
    </submittedName>
</protein>